<name>A0ABZ0W446_9BACT</name>
<keyword evidence="3" id="KW-0732">Signal</keyword>
<dbReference type="PROSITE" id="PS51257">
    <property type="entry name" value="PROKAR_LIPOPROTEIN"/>
    <property type="match status" value="1"/>
</dbReference>
<organism evidence="8 9">
    <name type="scientific">Niabella yanshanensis</name>
    <dbReference type="NCBI Taxonomy" id="577386"/>
    <lineage>
        <taxon>Bacteria</taxon>
        <taxon>Pseudomonadati</taxon>
        <taxon>Bacteroidota</taxon>
        <taxon>Chitinophagia</taxon>
        <taxon>Chitinophagales</taxon>
        <taxon>Chitinophagaceae</taxon>
        <taxon>Niabella</taxon>
    </lineage>
</organism>
<dbReference type="EMBL" id="CP139960">
    <property type="protein sequence ID" value="WQD36855.1"/>
    <property type="molecule type" value="Genomic_DNA"/>
</dbReference>
<feature type="domain" description="SusD-like N-terminal" evidence="7">
    <location>
        <begin position="138"/>
        <end position="259"/>
    </location>
</feature>
<evidence type="ECO:0000256" key="5">
    <source>
        <dbReference type="ARBA" id="ARBA00023237"/>
    </source>
</evidence>
<comment type="subcellular location">
    <subcellularLocation>
        <location evidence="1">Cell outer membrane</location>
    </subcellularLocation>
</comment>
<gene>
    <name evidence="8" type="ORF">U0035_14380</name>
</gene>
<keyword evidence="9" id="KW-1185">Reference proteome</keyword>
<evidence type="ECO:0000259" key="7">
    <source>
        <dbReference type="Pfam" id="PF14322"/>
    </source>
</evidence>
<dbReference type="Gene3D" id="1.25.40.390">
    <property type="match status" value="1"/>
</dbReference>
<dbReference type="InterPro" id="IPR033985">
    <property type="entry name" value="SusD-like_N"/>
</dbReference>
<protein>
    <submittedName>
        <fullName evidence="8">RagB/SusD family nutrient uptake outer membrane protein</fullName>
    </submittedName>
</protein>
<evidence type="ECO:0000256" key="1">
    <source>
        <dbReference type="ARBA" id="ARBA00004442"/>
    </source>
</evidence>
<dbReference type="InterPro" id="IPR012944">
    <property type="entry name" value="SusD_RagB_dom"/>
</dbReference>
<feature type="domain" description="RagB/SusD" evidence="6">
    <location>
        <begin position="345"/>
        <end position="664"/>
    </location>
</feature>
<proteinExistence type="inferred from homology"/>
<dbReference type="Pfam" id="PF14322">
    <property type="entry name" value="SusD-like_3"/>
    <property type="match status" value="1"/>
</dbReference>
<dbReference type="InterPro" id="IPR011990">
    <property type="entry name" value="TPR-like_helical_dom_sf"/>
</dbReference>
<dbReference type="RefSeq" id="WP_114793217.1">
    <property type="nucleotide sequence ID" value="NZ_CP139960.1"/>
</dbReference>
<evidence type="ECO:0000313" key="8">
    <source>
        <dbReference type="EMBL" id="WQD36855.1"/>
    </source>
</evidence>
<evidence type="ECO:0000313" key="9">
    <source>
        <dbReference type="Proteomes" id="UP001325680"/>
    </source>
</evidence>
<sequence length="664" mass="75750">MKIEQLIKSTWNSCKKQLTLLGGILLIAGTSCNKYLDIVPDNIAVIDNAFTMRTEAEKYLFTCYSFLPRNGDPAYNIGLLGGDEIWLPRNPRDLTAYAWGTLNTSGIATGGQNAAEPKLDAWRGWWQGGGPDDRYGLWKAIRNCNIFLENVSNTSKVRDLRLDERTRWLAEVKFLKAYYHYYLLRMYGPIPLVDQNIDISAPESEVRIKRKPFDECVAYITGLLDEAAPNLPLLISDRTTELGRITRPIALAIKAKLWLLAASPLFNGNPDYASFKDHDGVALFPATYDATKWDKAAQYTKTAIDVAEEAGHKLHQFLGTSFQLSETTLQQLRIRTAMTERWSLEHVWANPNSRAGFDMQARAMPRLAGSESSGQARMQFAAPLKIVEMFYSKNGVPINEDKLIDFSNRYTTRLAVSSERFNIKPGYETARMNFDREPRFYAFLSFDGGIYYKYDSPGNSDENSWVVEGKYTQASGATDALGFLNETGYFVKKLVDWNATHTNSNQGINYRDYPWPEIRLPDLYLMYAEALNESQGPIGDVLIYVDKVRSRAGLEGVVASWSKYSSNPSKYTTKDGMREIIHQERGIELSFEGQRFWDLRRWKKAAESLNQAITGWSVYQDKTADYYRVRTIFTQNFVAPRDYLWPIRTDDIRINPNLVQNPGW</sequence>
<evidence type="ECO:0000256" key="2">
    <source>
        <dbReference type="ARBA" id="ARBA00006275"/>
    </source>
</evidence>
<comment type="similarity">
    <text evidence="2">Belongs to the SusD family.</text>
</comment>
<dbReference type="Pfam" id="PF07980">
    <property type="entry name" value="SusD_RagB"/>
    <property type="match status" value="1"/>
</dbReference>
<keyword evidence="4" id="KW-0472">Membrane</keyword>
<dbReference type="SUPFAM" id="SSF48452">
    <property type="entry name" value="TPR-like"/>
    <property type="match status" value="1"/>
</dbReference>
<evidence type="ECO:0000256" key="3">
    <source>
        <dbReference type="ARBA" id="ARBA00022729"/>
    </source>
</evidence>
<dbReference type="Proteomes" id="UP001325680">
    <property type="component" value="Chromosome"/>
</dbReference>
<evidence type="ECO:0000256" key="4">
    <source>
        <dbReference type="ARBA" id="ARBA00023136"/>
    </source>
</evidence>
<reference evidence="8 9" key="1">
    <citation type="submission" date="2023-12" db="EMBL/GenBank/DDBJ databases">
        <title>Genome sequencing and assembly of bacterial species from a model synthetic community.</title>
        <authorList>
            <person name="Hogle S.L."/>
        </authorList>
    </citation>
    <scope>NUCLEOTIDE SEQUENCE [LARGE SCALE GENOMIC DNA]</scope>
    <source>
        <strain evidence="8 9">HAMBI_3031</strain>
    </source>
</reference>
<evidence type="ECO:0000259" key="6">
    <source>
        <dbReference type="Pfam" id="PF07980"/>
    </source>
</evidence>
<accession>A0ABZ0W446</accession>
<keyword evidence="5" id="KW-0998">Cell outer membrane</keyword>